<dbReference type="GO" id="GO:0016758">
    <property type="term" value="F:hexosyltransferase activity"/>
    <property type="evidence" value="ECO:0007669"/>
    <property type="project" value="UniProtKB-ARBA"/>
</dbReference>
<dbReference type="GeneID" id="86051299"/>
<evidence type="ECO:0000313" key="2">
    <source>
        <dbReference type="EMBL" id="EGF56359.1"/>
    </source>
</evidence>
<keyword evidence="3" id="KW-1185">Reference proteome</keyword>
<accession>F3PU66</accession>
<dbReference type="SUPFAM" id="SSF53448">
    <property type="entry name" value="Nucleotide-diphospho-sugar transferases"/>
    <property type="match status" value="1"/>
</dbReference>
<dbReference type="PANTHER" id="PTHR22916">
    <property type="entry name" value="GLYCOSYLTRANSFERASE"/>
    <property type="match status" value="1"/>
</dbReference>
<evidence type="ECO:0000259" key="1">
    <source>
        <dbReference type="Pfam" id="PF00535"/>
    </source>
</evidence>
<gene>
    <name evidence="2" type="ORF">HMPREF9446_02287</name>
</gene>
<dbReference type="Proteomes" id="UP000003416">
    <property type="component" value="Unassembled WGS sequence"/>
</dbReference>
<proteinExistence type="predicted"/>
<comment type="caution">
    <text evidence="2">The sequence shown here is derived from an EMBL/GenBank/DDBJ whole genome shotgun (WGS) entry which is preliminary data.</text>
</comment>
<keyword evidence="2" id="KW-0808">Transferase</keyword>
<dbReference type="RefSeq" id="WP_009125545.1">
    <property type="nucleotide sequence ID" value="NZ_GL882638.1"/>
</dbReference>
<evidence type="ECO:0000313" key="3">
    <source>
        <dbReference type="Proteomes" id="UP000003416"/>
    </source>
</evidence>
<dbReference type="STRING" id="763034.HMPREF9446_02287"/>
<dbReference type="Pfam" id="PF00535">
    <property type="entry name" value="Glycos_transf_2"/>
    <property type="match status" value="1"/>
</dbReference>
<reference evidence="2 3" key="1">
    <citation type="submission" date="2011-02" db="EMBL/GenBank/DDBJ databases">
        <authorList>
            <person name="Weinstock G."/>
            <person name="Sodergren E."/>
            <person name="Clifton S."/>
            <person name="Fulton L."/>
            <person name="Fulton B."/>
            <person name="Courtney L."/>
            <person name="Fronick C."/>
            <person name="Harrison M."/>
            <person name="Strong C."/>
            <person name="Farmer C."/>
            <person name="Delahaunty K."/>
            <person name="Markovic C."/>
            <person name="Hall O."/>
            <person name="Minx P."/>
            <person name="Tomlinson C."/>
            <person name="Mitreva M."/>
            <person name="Hou S."/>
            <person name="Chen J."/>
            <person name="Wollam A."/>
            <person name="Pepin K.H."/>
            <person name="Johnson M."/>
            <person name="Bhonagiri V."/>
            <person name="Zhang X."/>
            <person name="Suruliraj S."/>
            <person name="Warren W."/>
            <person name="Chinwalla A."/>
            <person name="Mardis E.R."/>
            <person name="Wilson R.K."/>
        </authorList>
    </citation>
    <scope>NUCLEOTIDE SEQUENCE [LARGE SCALE GENOMIC DNA]</scope>
    <source>
        <strain evidence="2 3">YIT 12057</strain>
    </source>
</reference>
<dbReference type="eggNOG" id="COG1216">
    <property type="taxonomic scope" value="Bacteria"/>
</dbReference>
<dbReference type="InterPro" id="IPR001173">
    <property type="entry name" value="Glyco_trans_2-like"/>
</dbReference>
<sequence length="294" mass="34260">MINYSIIIPHYNTPNLLQRCLNSIPRREDIQIIVVDDNSDSLKVDFDHFPGMGEKGVEVYFTKEGKGAGYARNVGLQYARGKWLLFADADDYYFSGAFDVLDKELTEDLDILYFNVDSTIKSNASRASFISKKYEKYFICGDDLNVRFNIWTPWNKVFSHEMVKRKKLQFDEIPIGNDAFFALSASKYAKRYKIINNKLYCLEDNDGSITYTKIDYKRAMNYIKATIRINSFYTDNKHLYKFSHPAVMPHVIKGLYKDAGLKGLYDYCMYIHRNWSVLEAIKVTLYKLIIKLKG</sequence>
<dbReference type="EMBL" id="AFBN01000041">
    <property type="protein sequence ID" value="EGF56359.1"/>
    <property type="molecule type" value="Genomic_DNA"/>
</dbReference>
<protein>
    <submittedName>
        <fullName evidence="2">Glycosyltransferase, group 2 family protein</fullName>
    </submittedName>
</protein>
<organism evidence="2 3">
    <name type="scientific">Bacteroides fluxus YIT 12057</name>
    <dbReference type="NCBI Taxonomy" id="763034"/>
    <lineage>
        <taxon>Bacteria</taxon>
        <taxon>Pseudomonadati</taxon>
        <taxon>Bacteroidota</taxon>
        <taxon>Bacteroidia</taxon>
        <taxon>Bacteroidales</taxon>
        <taxon>Bacteroidaceae</taxon>
        <taxon>Bacteroides</taxon>
    </lineage>
</organism>
<dbReference type="Gene3D" id="3.90.550.10">
    <property type="entry name" value="Spore Coat Polysaccharide Biosynthesis Protein SpsA, Chain A"/>
    <property type="match status" value="1"/>
</dbReference>
<dbReference type="AlphaFoldDB" id="F3PU66"/>
<dbReference type="CDD" id="cd00761">
    <property type="entry name" value="Glyco_tranf_GTA_type"/>
    <property type="match status" value="1"/>
</dbReference>
<feature type="domain" description="Glycosyltransferase 2-like" evidence="1">
    <location>
        <begin position="5"/>
        <end position="147"/>
    </location>
</feature>
<dbReference type="InterPro" id="IPR029044">
    <property type="entry name" value="Nucleotide-diphossugar_trans"/>
</dbReference>
<dbReference type="PANTHER" id="PTHR22916:SF3">
    <property type="entry name" value="UDP-GLCNAC:BETAGAL BETA-1,3-N-ACETYLGLUCOSAMINYLTRANSFERASE-LIKE PROTEIN 1"/>
    <property type="match status" value="1"/>
</dbReference>
<name>F3PU66_9BACE</name>
<dbReference type="HOGENOM" id="CLU_025996_9_0_10"/>